<organism evidence="2 3">
    <name type="scientific">Coccomyxa subellipsoidea</name>
    <dbReference type="NCBI Taxonomy" id="248742"/>
    <lineage>
        <taxon>Eukaryota</taxon>
        <taxon>Viridiplantae</taxon>
        <taxon>Chlorophyta</taxon>
        <taxon>core chlorophytes</taxon>
        <taxon>Trebouxiophyceae</taxon>
        <taxon>Trebouxiophyceae incertae sedis</taxon>
        <taxon>Coccomyxaceae</taxon>
        <taxon>Coccomyxa</taxon>
    </lineage>
</organism>
<comment type="caution">
    <text evidence="2">The sequence shown here is derived from an EMBL/GenBank/DDBJ whole genome shotgun (WGS) entry which is preliminary data.</text>
</comment>
<name>A0ABR2Z3X5_9CHLO</name>
<dbReference type="Proteomes" id="UP001491310">
    <property type="component" value="Unassembled WGS sequence"/>
</dbReference>
<evidence type="ECO:0000313" key="3">
    <source>
        <dbReference type="Proteomes" id="UP001491310"/>
    </source>
</evidence>
<sequence length="93" mass="10220">MLQPTRSRDRDSHERGFLWILQAKYGLHSLRSGGATLAANSGVQDSLWMEHGGWKSERAARGYIKTSVASKLSVNHSMFPQYRTQPSSGTGGA</sequence>
<dbReference type="InterPro" id="IPR013762">
    <property type="entry name" value="Integrase-like_cat_sf"/>
</dbReference>
<dbReference type="EMBL" id="JALJOT010000001">
    <property type="protein sequence ID" value="KAK9918656.1"/>
    <property type="molecule type" value="Genomic_DNA"/>
</dbReference>
<reference evidence="2 3" key="1">
    <citation type="journal article" date="2024" name="Nat. Commun.">
        <title>Phylogenomics reveals the evolutionary origins of lichenization in chlorophyte algae.</title>
        <authorList>
            <person name="Puginier C."/>
            <person name="Libourel C."/>
            <person name="Otte J."/>
            <person name="Skaloud P."/>
            <person name="Haon M."/>
            <person name="Grisel S."/>
            <person name="Petersen M."/>
            <person name="Berrin J.G."/>
            <person name="Delaux P.M."/>
            <person name="Dal Grande F."/>
            <person name="Keller J."/>
        </authorList>
    </citation>
    <scope>NUCLEOTIDE SEQUENCE [LARGE SCALE GENOMIC DNA]</scope>
    <source>
        <strain evidence="2 3">SAG 216-7</strain>
    </source>
</reference>
<dbReference type="InterPro" id="IPR052925">
    <property type="entry name" value="Phage_Integrase-like_Recomb"/>
</dbReference>
<dbReference type="PANTHER" id="PTHR34605:SF6">
    <property type="entry name" value="TYR RECOMBINASE DOMAIN-CONTAINING PROTEIN"/>
    <property type="match status" value="1"/>
</dbReference>
<dbReference type="SUPFAM" id="SSF56349">
    <property type="entry name" value="DNA breaking-rejoining enzymes"/>
    <property type="match status" value="1"/>
</dbReference>
<proteinExistence type="predicted"/>
<accession>A0ABR2Z3X5</accession>
<evidence type="ECO:0000313" key="2">
    <source>
        <dbReference type="EMBL" id="KAK9918656.1"/>
    </source>
</evidence>
<gene>
    <name evidence="2" type="ORF">WJX75_005689</name>
</gene>
<keyword evidence="3" id="KW-1185">Reference proteome</keyword>
<protein>
    <submittedName>
        <fullName evidence="2">Uncharacterized protein</fullName>
    </submittedName>
</protein>
<dbReference type="Gene3D" id="1.10.443.10">
    <property type="entry name" value="Intergrase catalytic core"/>
    <property type="match status" value="1"/>
</dbReference>
<dbReference type="PANTHER" id="PTHR34605">
    <property type="entry name" value="PHAGE_INTEGRASE DOMAIN-CONTAINING PROTEIN"/>
    <property type="match status" value="1"/>
</dbReference>
<dbReference type="InterPro" id="IPR011010">
    <property type="entry name" value="DNA_brk_join_enz"/>
</dbReference>
<keyword evidence="1" id="KW-0233">DNA recombination</keyword>
<evidence type="ECO:0000256" key="1">
    <source>
        <dbReference type="ARBA" id="ARBA00023172"/>
    </source>
</evidence>